<dbReference type="AlphaFoldDB" id="A0A7U4RQL6"/>
<dbReference type="RefSeq" id="WP_046551086.1">
    <property type="nucleotide sequence ID" value="NZ_CP011308.1"/>
</dbReference>
<reference evidence="2 3" key="1">
    <citation type="submission" date="2015-04" db="EMBL/GenBank/DDBJ databases">
        <title>Complete genome sequence of Sulfurovum lithotrophicum ATCC BAA-797T.</title>
        <authorList>
            <person name="Ahn J."/>
            <person name="Park G."/>
            <person name="Jeon W."/>
            <person name="Jang Y."/>
            <person name="Jang M."/>
            <person name="Lee H."/>
            <person name="Lee H."/>
        </authorList>
    </citation>
    <scope>NUCLEOTIDE SEQUENCE [LARGE SCALE GENOMIC DNA]</scope>
    <source>
        <strain evidence="3">ATCC BAA-797 / 42BKT</strain>
    </source>
</reference>
<dbReference type="Proteomes" id="UP000034444">
    <property type="component" value="Chromosome"/>
</dbReference>
<gene>
    <name evidence="2" type="ORF">YH65_06055</name>
</gene>
<protein>
    <submittedName>
        <fullName evidence="2">Uncharacterized protein</fullName>
    </submittedName>
</protein>
<dbReference type="Pfam" id="PF19669">
    <property type="entry name" value="DUF6172"/>
    <property type="match status" value="1"/>
</dbReference>
<sequence length="117" mass="13247">MKKVFQLADPKKHTDRVLEAVKHDIRKYVKREKRKELADPETTYWDFDCKIGTTAEEAENIVYKELLAALDSIHATGATQVYIEIMAKAAPKPLKSIKEEASEEEPAEDSVSSEPVD</sequence>
<accession>A0A7U4RQL6</accession>
<dbReference type="OrthoDB" id="9794656at2"/>
<feature type="region of interest" description="Disordered" evidence="1">
    <location>
        <begin position="95"/>
        <end position="117"/>
    </location>
</feature>
<evidence type="ECO:0000256" key="1">
    <source>
        <dbReference type="SAM" id="MobiDB-lite"/>
    </source>
</evidence>
<keyword evidence="3" id="KW-1185">Reference proteome</keyword>
<evidence type="ECO:0000313" key="3">
    <source>
        <dbReference type="Proteomes" id="UP000034444"/>
    </source>
</evidence>
<proteinExistence type="predicted"/>
<dbReference type="EMBL" id="CP011308">
    <property type="protein sequence ID" value="AKF25003.1"/>
    <property type="molecule type" value="Genomic_DNA"/>
</dbReference>
<reference evidence="3" key="2">
    <citation type="journal article" date="2017" name="Stand. Genomic Sci.">
        <title>Complete genome sequence of the sulfur-oxidizing chemolithoautotrophic Sulfurovum lithotrophicum 42BKTT.</title>
        <authorList>
            <person name="Jeon W."/>
            <person name="Priscilla L."/>
            <person name="Park G."/>
            <person name="Lee H."/>
            <person name="Lee N."/>
            <person name="Lee D."/>
            <person name="Kwon H."/>
            <person name="Ahn I."/>
            <person name="Lee C."/>
            <person name="Lee H."/>
            <person name="Ahn J."/>
        </authorList>
    </citation>
    <scope>NUCLEOTIDE SEQUENCE [LARGE SCALE GENOMIC DNA]</scope>
    <source>
        <strain evidence="3">ATCC BAA-797 / 42BKT</strain>
    </source>
</reference>
<dbReference type="InterPro" id="IPR046170">
    <property type="entry name" value="DUF6172"/>
</dbReference>
<name>A0A7U4RQL6_9BACT</name>
<evidence type="ECO:0000313" key="2">
    <source>
        <dbReference type="EMBL" id="AKF25003.1"/>
    </source>
</evidence>
<dbReference type="KEGG" id="slh:YH65_06055"/>
<organism evidence="2 3">
    <name type="scientific">Sulfurovum lithotrophicum</name>
    <dbReference type="NCBI Taxonomy" id="206403"/>
    <lineage>
        <taxon>Bacteria</taxon>
        <taxon>Pseudomonadati</taxon>
        <taxon>Campylobacterota</taxon>
        <taxon>Epsilonproteobacteria</taxon>
        <taxon>Campylobacterales</taxon>
        <taxon>Sulfurovaceae</taxon>
        <taxon>Sulfurovum</taxon>
    </lineage>
</organism>